<proteinExistence type="predicted"/>
<feature type="region of interest" description="Disordered" evidence="1">
    <location>
        <begin position="171"/>
        <end position="197"/>
    </location>
</feature>
<evidence type="ECO:0000313" key="2">
    <source>
        <dbReference type="EMBL" id="KAL2631943.1"/>
    </source>
</evidence>
<gene>
    <name evidence="2" type="ORF">R1flu_016629</name>
</gene>
<dbReference type="Proteomes" id="UP001605036">
    <property type="component" value="Unassembled WGS sequence"/>
</dbReference>
<evidence type="ECO:0000313" key="3">
    <source>
        <dbReference type="Proteomes" id="UP001605036"/>
    </source>
</evidence>
<sequence>MNTSGIGISNFCPCCGLTELPLKLVWDTPCIFDLWCAAQTTFRVRPYRSSGLSHDLDNRVHPFLKLELARELAENNIIHHQQQQQRWYQGSRPEQTYQVGDLVLWYKGPVPARSGGKFWNQWFGPLSIARVAPNNVVYLEHPDGELVGKPINVNRLKPYWSPDLPTVPVVDPPAGFQATATPDEDDTAPLVPPATNE</sequence>
<evidence type="ECO:0000256" key="1">
    <source>
        <dbReference type="SAM" id="MobiDB-lite"/>
    </source>
</evidence>
<name>A0ABD1YMX2_9MARC</name>
<keyword evidence="3" id="KW-1185">Reference proteome</keyword>
<protein>
    <submittedName>
        <fullName evidence="2">Uncharacterized protein</fullName>
    </submittedName>
</protein>
<dbReference type="EMBL" id="JBHFFA010000004">
    <property type="protein sequence ID" value="KAL2631943.1"/>
    <property type="molecule type" value="Genomic_DNA"/>
</dbReference>
<reference evidence="2 3" key="1">
    <citation type="submission" date="2024-09" db="EMBL/GenBank/DDBJ databases">
        <title>Chromosome-scale assembly of Riccia fluitans.</title>
        <authorList>
            <person name="Paukszto L."/>
            <person name="Sawicki J."/>
            <person name="Karawczyk K."/>
            <person name="Piernik-Szablinska J."/>
            <person name="Szczecinska M."/>
            <person name="Mazdziarz M."/>
        </authorList>
    </citation>
    <scope>NUCLEOTIDE SEQUENCE [LARGE SCALE GENOMIC DNA]</scope>
    <source>
        <strain evidence="2">Rf_01</strain>
        <tissue evidence="2">Aerial parts of the thallus</tissue>
    </source>
</reference>
<dbReference type="AlphaFoldDB" id="A0ABD1YMX2"/>
<comment type="caution">
    <text evidence="2">The sequence shown here is derived from an EMBL/GenBank/DDBJ whole genome shotgun (WGS) entry which is preliminary data.</text>
</comment>
<organism evidence="2 3">
    <name type="scientific">Riccia fluitans</name>
    <dbReference type="NCBI Taxonomy" id="41844"/>
    <lineage>
        <taxon>Eukaryota</taxon>
        <taxon>Viridiplantae</taxon>
        <taxon>Streptophyta</taxon>
        <taxon>Embryophyta</taxon>
        <taxon>Marchantiophyta</taxon>
        <taxon>Marchantiopsida</taxon>
        <taxon>Marchantiidae</taxon>
        <taxon>Marchantiales</taxon>
        <taxon>Ricciaceae</taxon>
        <taxon>Riccia</taxon>
    </lineage>
</organism>
<accession>A0ABD1YMX2</accession>